<comment type="similarity">
    <text evidence="1">Belongs to the outer membrane factor (OMF) (TC 1.B.17) family.</text>
</comment>
<dbReference type="InterPro" id="IPR003423">
    <property type="entry name" value="OMP_efflux"/>
</dbReference>
<dbReference type="Proteomes" id="UP001239782">
    <property type="component" value="Chromosome"/>
</dbReference>
<dbReference type="GO" id="GO:0015562">
    <property type="term" value="F:efflux transmembrane transporter activity"/>
    <property type="evidence" value="ECO:0007669"/>
    <property type="project" value="InterPro"/>
</dbReference>
<dbReference type="PANTHER" id="PTHR30203">
    <property type="entry name" value="OUTER MEMBRANE CATION EFFLUX PROTEIN"/>
    <property type="match status" value="1"/>
</dbReference>
<keyword evidence="3" id="KW-1185">Reference proteome</keyword>
<evidence type="ECO:0000256" key="1">
    <source>
        <dbReference type="ARBA" id="ARBA00007613"/>
    </source>
</evidence>
<gene>
    <name evidence="2" type="ORF">Q9312_16020</name>
</gene>
<accession>A0AA51RSK0</accession>
<reference evidence="2 3" key="1">
    <citation type="submission" date="2023-08" db="EMBL/GenBank/DDBJ databases">
        <title>Pleionea litopenaei sp. nov., isolated from stomach of juvenile Litopenaeus vannamei.</title>
        <authorList>
            <person name="Rho A.M."/>
            <person name="Hwang C.Y."/>
        </authorList>
    </citation>
    <scope>NUCLEOTIDE SEQUENCE [LARGE SCALE GENOMIC DNA]</scope>
    <source>
        <strain evidence="2 3">HL-JVS1</strain>
    </source>
</reference>
<dbReference type="EMBL" id="CP133548">
    <property type="protein sequence ID" value="WMS86728.1"/>
    <property type="molecule type" value="Genomic_DNA"/>
</dbReference>
<dbReference type="RefSeq" id="WP_309201873.1">
    <property type="nucleotide sequence ID" value="NZ_CP133548.1"/>
</dbReference>
<dbReference type="PANTHER" id="PTHR30203:SF24">
    <property type="entry name" value="BLR4935 PROTEIN"/>
    <property type="match status" value="1"/>
</dbReference>
<proteinExistence type="inferred from homology"/>
<organism evidence="2 3">
    <name type="scientific">Pleionea litopenaei</name>
    <dbReference type="NCBI Taxonomy" id="3070815"/>
    <lineage>
        <taxon>Bacteria</taxon>
        <taxon>Pseudomonadati</taxon>
        <taxon>Pseudomonadota</taxon>
        <taxon>Gammaproteobacteria</taxon>
        <taxon>Oceanospirillales</taxon>
        <taxon>Pleioneaceae</taxon>
        <taxon>Pleionea</taxon>
    </lineage>
</organism>
<dbReference type="SUPFAM" id="SSF56954">
    <property type="entry name" value="Outer membrane efflux proteins (OEP)"/>
    <property type="match status" value="1"/>
</dbReference>
<protein>
    <submittedName>
        <fullName evidence="2">TolC family protein</fullName>
    </submittedName>
</protein>
<dbReference type="InterPro" id="IPR010131">
    <property type="entry name" value="MdtP/NodT-like"/>
</dbReference>
<dbReference type="Gene3D" id="1.20.1600.10">
    <property type="entry name" value="Outer membrane efflux proteins (OEP)"/>
    <property type="match status" value="1"/>
</dbReference>
<evidence type="ECO:0000313" key="3">
    <source>
        <dbReference type="Proteomes" id="UP001239782"/>
    </source>
</evidence>
<dbReference type="AlphaFoldDB" id="A0AA51RSK0"/>
<sequence length="455" mass="51954">MKSMFYALAIVALCNESFSAPNSESIDSLAEAVDRALLVAPKVKSLQADQSAYRAAELASDRLPNPEISLQLANLPIDSFSFAQEPMTQVQLGIVQPLNRGDTVELQQQVWRQKIVQSEMSLLNYRAEVKLAVSSLWFELYRVRQQLLIVEKTKALYAQALQIVNARYASAIGSARQSNVLQSQLELSRLDDDLLRLKQREQSIVKALKAWMGDDDLANVSFDLHKQKPSINIIQQELIGLPSNEMTPLLLPLLNQHPKVQQMHQQSEIYKTQSHIAEQAHQPQWKVSASYGHRQDDLNGMPRDDFFSVGVRFDLPIFNRSQTDQVVESARYQVQSTKYQVRDLIKTMLSEALVVAENYQWNEQRQDHFQKTLLTQAEQHAEAALTAYTNDDGSFSDALAAQAQWLKLRLQQLDLEVEQLKYQAQWNYFVSNYQVRQEQSNTSNNRKVSNIGDEQ</sequence>
<evidence type="ECO:0000313" key="2">
    <source>
        <dbReference type="EMBL" id="WMS86728.1"/>
    </source>
</evidence>
<dbReference type="KEGG" id="plei:Q9312_16020"/>
<dbReference type="Pfam" id="PF02321">
    <property type="entry name" value="OEP"/>
    <property type="match status" value="1"/>
</dbReference>
<name>A0AA51RSK0_9GAMM</name>